<dbReference type="GO" id="GO:0007059">
    <property type="term" value="P:chromosome segregation"/>
    <property type="evidence" value="ECO:0007669"/>
    <property type="project" value="TreeGrafter"/>
</dbReference>
<feature type="domain" description="ParB-like N-terminal" evidence="2">
    <location>
        <begin position="31"/>
        <end position="117"/>
    </location>
</feature>
<proteinExistence type="inferred from homology"/>
<dbReference type="NCBIfam" id="TIGR00180">
    <property type="entry name" value="parB_part"/>
    <property type="match status" value="1"/>
</dbReference>
<gene>
    <name evidence="3" type="ORF">HXX08_11110</name>
    <name evidence="4" type="ORF">OZ401_001564</name>
</gene>
<dbReference type="Proteomes" id="UP000521676">
    <property type="component" value="Unassembled WGS sequence"/>
</dbReference>
<organism evidence="3 5">
    <name type="scientific">Candidatus Chlorohelix allophototropha</name>
    <dbReference type="NCBI Taxonomy" id="3003348"/>
    <lineage>
        <taxon>Bacteria</taxon>
        <taxon>Bacillati</taxon>
        <taxon>Chloroflexota</taxon>
        <taxon>Chloroflexia</taxon>
        <taxon>Candidatus Chloroheliales</taxon>
        <taxon>Candidatus Chloroheliaceae</taxon>
        <taxon>Candidatus Chlorohelix</taxon>
    </lineage>
</organism>
<dbReference type="GO" id="GO:0045881">
    <property type="term" value="P:positive regulation of sporulation resulting in formation of a cellular spore"/>
    <property type="evidence" value="ECO:0007669"/>
    <property type="project" value="TreeGrafter"/>
</dbReference>
<reference evidence="3 5" key="1">
    <citation type="submission" date="2020-06" db="EMBL/GenBank/DDBJ databases">
        <title>Anoxygenic phototrophic Chloroflexota member uses a Type I reaction center.</title>
        <authorList>
            <person name="Tsuji J.M."/>
            <person name="Shaw N.A."/>
            <person name="Nagashima S."/>
            <person name="Venkiteswaran J."/>
            <person name="Schiff S.L."/>
            <person name="Hanada S."/>
            <person name="Tank M."/>
            <person name="Neufeld J.D."/>
        </authorList>
    </citation>
    <scope>NUCLEOTIDE SEQUENCE [LARGE SCALE GENOMIC DNA]</scope>
    <source>
        <strain evidence="3">L227-S17</strain>
    </source>
</reference>
<dbReference type="SUPFAM" id="SSF109709">
    <property type="entry name" value="KorB DNA-binding domain-like"/>
    <property type="match status" value="1"/>
</dbReference>
<keyword evidence="6" id="KW-1185">Reference proteome</keyword>
<sequence>MDVTLSENRLKDIAQLQIDFELPNPPTYDKAILSIGSIALPKEDEIDAGHVKAILASFKLLGQLDPIIVNDRGTEFDLIDGRHRVAAAIAAGWETIDALVVVLDGKQSDLVLLTRNLVRQNNWFMEVAAMSRLLKQYEKHELAAALSKMPNELNGVTKLALLPEPLVEQISNGKVSKSAASKLPRLKPAALKRLAELAAGGTEITAELVADALQRGIQAGVQAVVRELDVPDLEALEPAQEVVEEIDLSCLDHLKEASKHKPNYPIIAKLIEALKVQFS</sequence>
<dbReference type="InterPro" id="IPR003115">
    <property type="entry name" value="ParB_N"/>
</dbReference>
<evidence type="ECO:0000259" key="2">
    <source>
        <dbReference type="SMART" id="SM00470"/>
    </source>
</evidence>
<reference evidence="4" key="2">
    <citation type="journal article" date="2024" name="Nature">
        <title>Anoxygenic phototroph of the Chloroflexota uses a type I reaction centre.</title>
        <authorList>
            <person name="Tsuji J.M."/>
            <person name="Shaw N.A."/>
            <person name="Nagashima S."/>
            <person name="Venkiteswaran J.J."/>
            <person name="Schiff S.L."/>
            <person name="Watanabe T."/>
            <person name="Fukui M."/>
            <person name="Hanada S."/>
            <person name="Tank M."/>
            <person name="Neufeld J.D."/>
        </authorList>
    </citation>
    <scope>NUCLEOTIDE SEQUENCE</scope>
    <source>
        <strain evidence="4">L227-S17</strain>
    </source>
</reference>
<dbReference type="AlphaFoldDB" id="A0A8T7LZG3"/>
<dbReference type="InterPro" id="IPR004437">
    <property type="entry name" value="ParB/RepB/Spo0J"/>
</dbReference>
<dbReference type="GO" id="GO:0005694">
    <property type="term" value="C:chromosome"/>
    <property type="evidence" value="ECO:0007669"/>
    <property type="project" value="TreeGrafter"/>
</dbReference>
<evidence type="ECO:0000256" key="1">
    <source>
        <dbReference type="ARBA" id="ARBA00006295"/>
    </source>
</evidence>
<dbReference type="Proteomes" id="UP001431572">
    <property type="component" value="Chromosome 1"/>
</dbReference>
<evidence type="ECO:0000313" key="6">
    <source>
        <dbReference type="Proteomes" id="UP001431572"/>
    </source>
</evidence>
<dbReference type="InterPro" id="IPR050336">
    <property type="entry name" value="Chromosome_partition/occlusion"/>
</dbReference>
<protein>
    <submittedName>
        <fullName evidence="3">ParB/RepB/Spo0J family partition protein</fullName>
    </submittedName>
</protein>
<dbReference type="InterPro" id="IPR036086">
    <property type="entry name" value="ParB/Sulfiredoxin_sf"/>
</dbReference>
<dbReference type="EMBL" id="JACATZ010000001">
    <property type="protein sequence ID" value="NWJ46417.1"/>
    <property type="molecule type" value="Genomic_DNA"/>
</dbReference>
<evidence type="ECO:0000313" key="5">
    <source>
        <dbReference type="Proteomes" id="UP000521676"/>
    </source>
</evidence>
<dbReference type="PANTHER" id="PTHR33375">
    <property type="entry name" value="CHROMOSOME-PARTITIONING PROTEIN PARB-RELATED"/>
    <property type="match status" value="1"/>
</dbReference>
<dbReference type="Pfam" id="PF02195">
    <property type="entry name" value="ParB_N"/>
    <property type="match status" value="1"/>
</dbReference>
<dbReference type="SMART" id="SM00470">
    <property type="entry name" value="ParB"/>
    <property type="match status" value="1"/>
</dbReference>
<accession>A0A8T7LZG3</accession>
<dbReference type="SUPFAM" id="SSF110849">
    <property type="entry name" value="ParB/Sulfiredoxin"/>
    <property type="match status" value="1"/>
</dbReference>
<dbReference type="PANTHER" id="PTHR33375:SF1">
    <property type="entry name" value="CHROMOSOME-PARTITIONING PROTEIN PARB-RELATED"/>
    <property type="match status" value="1"/>
</dbReference>
<dbReference type="Gene3D" id="1.10.10.2830">
    <property type="match status" value="1"/>
</dbReference>
<dbReference type="Gene3D" id="3.90.1530.30">
    <property type="match status" value="1"/>
</dbReference>
<dbReference type="EMBL" id="CP128399">
    <property type="protein sequence ID" value="WJW65785.1"/>
    <property type="molecule type" value="Genomic_DNA"/>
</dbReference>
<evidence type="ECO:0000313" key="4">
    <source>
        <dbReference type="EMBL" id="WJW65785.1"/>
    </source>
</evidence>
<dbReference type="GO" id="GO:0003677">
    <property type="term" value="F:DNA binding"/>
    <property type="evidence" value="ECO:0007669"/>
    <property type="project" value="InterPro"/>
</dbReference>
<evidence type="ECO:0000313" key="3">
    <source>
        <dbReference type="EMBL" id="NWJ46417.1"/>
    </source>
</evidence>
<comment type="similarity">
    <text evidence="1">Belongs to the ParB family.</text>
</comment>
<dbReference type="RefSeq" id="WP_341467670.1">
    <property type="nucleotide sequence ID" value="NZ_CP128399.1"/>
</dbReference>
<name>A0A8T7LZG3_9CHLR</name>